<dbReference type="EMBL" id="KI925457">
    <property type="protein sequence ID" value="ETW83394.1"/>
    <property type="molecule type" value="Genomic_DNA"/>
</dbReference>
<evidence type="ECO:0000256" key="2">
    <source>
        <dbReference type="SAM" id="MobiDB-lite"/>
    </source>
</evidence>
<dbReference type="OrthoDB" id="4179406at2759"/>
<evidence type="ECO:0000256" key="3">
    <source>
        <dbReference type="SAM" id="Phobius"/>
    </source>
</evidence>
<evidence type="ECO:0000313" key="4">
    <source>
        <dbReference type="EMBL" id="ETW83394.1"/>
    </source>
</evidence>
<organism evidence="4 5">
    <name type="scientific">Heterobasidion irregulare (strain TC 32-1)</name>
    <dbReference type="NCBI Taxonomy" id="747525"/>
    <lineage>
        <taxon>Eukaryota</taxon>
        <taxon>Fungi</taxon>
        <taxon>Dikarya</taxon>
        <taxon>Basidiomycota</taxon>
        <taxon>Agaricomycotina</taxon>
        <taxon>Agaricomycetes</taxon>
        <taxon>Russulales</taxon>
        <taxon>Bondarzewiaceae</taxon>
        <taxon>Heterobasidion</taxon>
        <taxon>Heterobasidion annosum species complex</taxon>
    </lineage>
</organism>
<name>W4KCD6_HETIT</name>
<dbReference type="STRING" id="747525.W4KCD6"/>
<sequence length="419" mass="45083">MAETRRRLTRDAASSDDEGWEDINRQARMQSPSGAVSASTYVIDVVGTAVRLLKRPISFFLFLYLLGLLLARASSTIRSTLSPLCFVPGLSRLCPAPLTHAQRGANKGHDAKPQWADYPGLVRVQGQTLGALLDEAGTGRGLALEIAHAQIATRDLAALVAVSDLTARDALAESLTGFVKAAQKAGRGLQRFSAKVSGAVDNVMAVNDYALHAIEVANKPPSALIVRTLWPFATNNAEATKEVVTKTFMDAMSALSLNMRRLVVEAEVSLGDLEQLEERLSSLAELIAREDSAISSTKADLLADLWTRLGGNRKAVRGLNGHLALLKGLGAYRQQAVTHVMAALQTLQGMSEEMEELRARVAAPELIGERIPIEVHMKSIRSGLDRLKERRVKAIEKEEQIVSKVLAAVAGSETALAIG</sequence>
<evidence type="ECO:0000313" key="5">
    <source>
        <dbReference type="Proteomes" id="UP000030671"/>
    </source>
</evidence>
<keyword evidence="5" id="KW-1185">Reference proteome</keyword>
<dbReference type="InParanoid" id="W4KCD6"/>
<evidence type="ECO:0000256" key="1">
    <source>
        <dbReference type="SAM" id="Coils"/>
    </source>
</evidence>
<keyword evidence="3" id="KW-1133">Transmembrane helix</keyword>
<dbReference type="GeneID" id="20674709"/>
<gene>
    <name evidence="4" type="ORF">HETIRDRAFT_433899</name>
</gene>
<feature type="compositionally biased region" description="Basic and acidic residues" evidence="2">
    <location>
        <begin position="1"/>
        <end position="10"/>
    </location>
</feature>
<evidence type="ECO:0008006" key="6">
    <source>
        <dbReference type="Google" id="ProtNLM"/>
    </source>
</evidence>
<keyword evidence="3" id="KW-0472">Membrane</keyword>
<feature type="region of interest" description="Disordered" evidence="2">
    <location>
        <begin position="1"/>
        <end position="22"/>
    </location>
</feature>
<dbReference type="Proteomes" id="UP000030671">
    <property type="component" value="Unassembled WGS sequence"/>
</dbReference>
<dbReference type="KEGG" id="hir:HETIRDRAFT_433899"/>
<keyword evidence="3" id="KW-0812">Transmembrane</keyword>
<dbReference type="RefSeq" id="XP_009545650.1">
    <property type="nucleotide sequence ID" value="XM_009547355.1"/>
</dbReference>
<reference evidence="4 5" key="1">
    <citation type="journal article" date="2012" name="New Phytol.">
        <title>Insight into trade-off between wood decay and parasitism from the genome of a fungal forest pathogen.</title>
        <authorList>
            <person name="Olson A."/>
            <person name="Aerts A."/>
            <person name="Asiegbu F."/>
            <person name="Belbahri L."/>
            <person name="Bouzid O."/>
            <person name="Broberg A."/>
            <person name="Canback B."/>
            <person name="Coutinho P.M."/>
            <person name="Cullen D."/>
            <person name="Dalman K."/>
            <person name="Deflorio G."/>
            <person name="van Diepen L.T."/>
            <person name="Dunand C."/>
            <person name="Duplessis S."/>
            <person name="Durling M."/>
            <person name="Gonthier P."/>
            <person name="Grimwood J."/>
            <person name="Fossdal C.G."/>
            <person name="Hansson D."/>
            <person name="Henrissat B."/>
            <person name="Hietala A."/>
            <person name="Himmelstrand K."/>
            <person name="Hoffmeister D."/>
            <person name="Hogberg N."/>
            <person name="James T.Y."/>
            <person name="Karlsson M."/>
            <person name="Kohler A."/>
            <person name="Kues U."/>
            <person name="Lee Y.H."/>
            <person name="Lin Y.C."/>
            <person name="Lind M."/>
            <person name="Lindquist E."/>
            <person name="Lombard V."/>
            <person name="Lucas S."/>
            <person name="Lunden K."/>
            <person name="Morin E."/>
            <person name="Murat C."/>
            <person name="Park J."/>
            <person name="Raffaello T."/>
            <person name="Rouze P."/>
            <person name="Salamov A."/>
            <person name="Schmutz J."/>
            <person name="Solheim H."/>
            <person name="Stahlberg J."/>
            <person name="Velez H."/>
            <person name="de Vries R.P."/>
            <person name="Wiebenga A."/>
            <person name="Woodward S."/>
            <person name="Yakovlev I."/>
            <person name="Garbelotto M."/>
            <person name="Martin F."/>
            <person name="Grigoriev I.V."/>
            <person name="Stenlid J."/>
        </authorList>
    </citation>
    <scope>NUCLEOTIDE SEQUENCE [LARGE SCALE GENOMIC DNA]</scope>
    <source>
        <strain evidence="4 5">TC 32-1</strain>
    </source>
</reference>
<feature type="transmembrane region" description="Helical" evidence="3">
    <location>
        <begin position="57"/>
        <end position="75"/>
    </location>
</feature>
<dbReference type="HOGENOM" id="CLU_026455_1_0_1"/>
<protein>
    <recommendedName>
        <fullName evidence="6">Transmembrane protein</fullName>
    </recommendedName>
</protein>
<proteinExistence type="predicted"/>
<feature type="coiled-coil region" evidence="1">
    <location>
        <begin position="259"/>
        <end position="293"/>
    </location>
</feature>
<accession>W4KCD6</accession>
<dbReference type="eggNOG" id="ENOG502RZF1">
    <property type="taxonomic scope" value="Eukaryota"/>
</dbReference>
<keyword evidence="1" id="KW-0175">Coiled coil</keyword>
<dbReference type="AlphaFoldDB" id="W4KCD6"/>